<dbReference type="PRINTS" id="PR00455">
    <property type="entry name" value="HTHTETR"/>
</dbReference>
<comment type="caution">
    <text evidence="6">The sequence shown here is derived from an EMBL/GenBank/DDBJ whole genome shotgun (WGS) entry which is preliminary data.</text>
</comment>
<dbReference type="SUPFAM" id="SSF46689">
    <property type="entry name" value="Homeodomain-like"/>
    <property type="match status" value="1"/>
</dbReference>
<proteinExistence type="predicted"/>
<dbReference type="AlphaFoldDB" id="A0A2M9BE17"/>
<dbReference type="Pfam" id="PF00440">
    <property type="entry name" value="TetR_N"/>
    <property type="match status" value="1"/>
</dbReference>
<dbReference type="InterPro" id="IPR009057">
    <property type="entry name" value="Homeodomain-like_sf"/>
</dbReference>
<evidence type="ECO:0000259" key="5">
    <source>
        <dbReference type="PROSITE" id="PS50977"/>
    </source>
</evidence>
<evidence type="ECO:0000256" key="2">
    <source>
        <dbReference type="ARBA" id="ARBA00023125"/>
    </source>
</evidence>
<dbReference type="InterPro" id="IPR001647">
    <property type="entry name" value="HTH_TetR"/>
</dbReference>
<dbReference type="RefSeq" id="WP_100414312.1">
    <property type="nucleotide sequence ID" value="NZ_PGEZ01000001.1"/>
</dbReference>
<dbReference type="GO" id="GO:0000976">
    <property type="term" value="F:transcription cis-regulatory region binding"/>
    <property type="evidence" value="ECO:0007669"/>
    <property type="project" value="TreeGrafter"/>
</dbReference>
<evidence type="ECO:0000313" key="7">
    <source>
        <dbReference type="Proteomes" id="UP000230842"/>
    </source>
</evidence>
<evidence type="ECO:0000256" key="3">
    <source>
        <dbReference type="ARBA" id="ARBA00023163"/>
    </source>
</evidence>
<reference evidence="6 7" key="1">
    <citation type="submission" date="2017-11" db="EMBL/GenBank/DDBJ databases">
        <title>Genomic Encyclopedia of Archaeal and Bacterial Type Strains, Phase II (KMG-II): From Individual Species to Whole Genera.</title>
        <authorList>
            <person name="Goeker M."/>
        </authorList>
    </citation>
    <scope>NUCLEOTIDE SEQUENCE [LARGE SCALE GENOMIC DNA]</scope>
    <source>
        <strain evidence="6 7">DSM 27763</strain>
    </source>
</reference>
<dbReference type="PROSITE" id="PS50977">
    <property type="entry name" value="HTH_TETR_2"/>
    <property type="match status" value="1"/>
</dbReference>
<evidence type="ECO:0000256" key="4">
    <source>
        <dbReference type="PROSITE-ProRule" id="PRU00335"/>
    </source>
</evidence>
<feature type="domain" description="HTH tetR-type" evidence="5">
    <location>
        <begin position="15"/>
        <end position="75"/>
    </location>
</feature>
<organism evidence="6 7">
    <name type="scientific">Mumia flava</name>
    <dbReference type="NCBI Taxonomy" id="1348852"/>
    <lineage>
        <taxon>Bacteria</taxon>
        <taxon>Bacillati</taxon>
        <taxon>Actinomycetota</taxon>
        <taxon>Actinomycetes</taxon>
        <taxon>Propionibacteriales</taxon>
        <taxon>Nocardioidaceae</taxon>
        <taxon>Mumia</taxon>
    </lineage>
</organism>
<evidence type="ECO:0000256" key="1">
    <source>
        <dbReference type="ARBA" id="ARBA00023015"/>
    </source>
</evidence>
<dbReference type="OrthoDB" id="8688418at2"/>
<accession>A0A2M9BE17</accession>
<dbReference type="InterPro" id="IPR023772">
    <property type="entry name" value="DNA-bd_HTH_TetR-type_CS"/>
</dbReference>
<sequence length="192" mass="20600">MPPSPIRAARERQRTEVMRAIAEVAIRLFGERGFDEVTIETVAREAGVSPATLYRRFGTKENLVCWAPDEQDALAGLLERLHDGAGVVQAATDLVETFPDDAVDAVESTGRLRLELIAAHPQLGAAAHAKAAGFTTEVLAATEGRDQRSRLERETEVACVVAAMDAGTAAWARGDGTLRTCMRTALATLRAC</sequence>
<keyword evidence="2 4" id="KW-0238">DNA-binding</keyword>
<protein>
    <submittedName>
        <fullName evidence="6">AcrR family transcriptional regulator</fullName>
    </submittedName>
</protein>
<dbReference type="Proteomes" id="UP000230842">
    <property type="component" value="Unassembled WGS sequence"/>
</dbReference>
<dbReference type="InterPro" id="IPR050109">
    <property type="entry name" value="HTH-type_TetR-like_transc_reg"/>
</dbReference>
<feature type="DNA-binding region" description="H-T-H motif" evidence="4">
    <location>
        <begin position="38"/>
        <end position="57"/>
    </location>
</feature>
<dbReference type="Gene3D" id="1.10.357.10">
    <property type="entry name" value="Tetracycline Repressor, domain 2"/>
    <property type="match status" value="1"/>
</dbReference>
<keyword evidence="1" id="KW-0805">Transcription regulation</keyword>
<dbReference type="PROSITE" id="PS01081">
    <property type="entry name" value="HTH_TETR_1"/>
    <property type="match status" value="1"/>
</dbReference>
<dbReference type="EMBL" id="PGEZ01000001">
    <property type="protein sequence ID" value="PJJ56191.1"/>
    <property type="molecule type" value="Genomic_DNA"/>
</dbReference>
<evidence type="ECO:0000313" key="6">
    <source>
        <dbReference type="EMBL" id="PJJ56191.1"/>
    </source>
</evidence>
<gene>
    <name evidence="6" type="ORF">CLV56_0395</name>
</gene>
<dbReference type="PANTHER" id="PTHR30055:SF234">
    <property type="entry name" value="HTH-TYPE TRANSCRIPTIONAL REGULATOR BETI"/>
    <property type="match status" value="1"/>
</dbReference>
<keyword evidence="7" id="KW-1185">Reference proteome</keyword>
<dbReference type="Gene3D" id="1.10.10.60">
    <property type="entry name" value="Homeodomain-like"/>
    <property type="match status" value="1"/>
</dbReference>
<keyword evidence="3" id="KW-0804">Transcription</keyword>
<name>A0A2M9BE17_9ACTN</name>
<dbReference type="GO" id="GO:0003700">
    <property type="term" value="F:DNA-binding transcription factor activity"/>
    <property type="evidence" value="ECO:0007669"/>
    <property type="project" value="TreeGrafter"/>
</dbReference>
<dbReference type="PANTHER" id="PTHR30055">
    <property type="entry name" value="HTH-TYPE TRANSCRIPTIONAL REGULATOR RUTR"/>
    <property type="match status" value="1"/>
</dbReference>